<dbReference type="InterPro" id="IPR016215">
    <property type="entry name" value="NTA_MOA"/>
</dbReference>
<feature type="binding site" evidence="6">
    <location>
        <position position="221"/>
    </location>
    <ligand>
        <name>FMN</name>
        <dbReference type="ChEBI" id="CHEBI:58210"/>
    </ligand>
</feature>
<keyword evidence="2 6" id="KW-0288">FMN</keyword>
<evidence type="ECO:0000256" key="2">
    <source>
        <dbReference type="ARBA" id="ARBA00022643"/>
    </source>
</evidence>
<dbReference type="Pfam" id="PF00296">
    <property type="entry name" value="Bac_luciferase"/>
    <property type="match status" value="1"/>
</dbReference>
<reference evidence="8 9" key="2">
    <citation type="journal article" date="2013" name="Genome Announc.">
        <title>Genome Sequence of Growth-Improving Paenibacillus mucilaginosus Strain KNP414.</title>
        <authorList>
            <person name="Lu J.J."/>
            <person name="Wang J.F."/>
            <person name="Hu X.F."/>
        </authorList>
    </citation>
    <scope>NUCLEOTIDE SEQUENCE [LARGE SCALE GENOMIC DNA]</scope>
    <source>
        <strain evidence="8 9">KNP414</strain>
    </source>
</reference>
<dbReference type="AlphaFoldDB" id="F8FGE6"/>
<sequence>MSSPRSQLHLNLFLAPLGHHEAAWRHPGSEPRRLTEFALYQEIVRKAEAAKLDSIFLADRVAASPESLRHGAVGGLEPLTLLSALSVVTSRIGLIGTVSTSFNEPFNLARRLASLDHLSGGRAGWNIITSGTDGEARNFGLDEIPDHAVRYERAREFLEVAVKLWDSWEDDAVLADQAAGLFADISKVHPVRHEGTYFRVDGPLNLQRSPQGRPLLVQAGSSEDGRSFAAEYAEAIFTAQQTLADAQAFYADVKARAARFGRDPQAVKILPGICPVIGDTEEEAREKEARLHELSNPQHSLLQLSNRLGIDLTGYPLDAPFPELPEPGEVRGHQSRARLIAELARSEGLTLRGLLERLAGGRGHRTFTGTPVQVADQLEAWFRGGAADGFNVMPQLTHEGLPDFLDKVVPELQRRGLFRTEYSGSTLREHYGLPRPASLYASKAAASLPG</sequence>
<dbReference type="KEGG" id="pms:KNP414_06082"/>
<feature type="binding site" evidence="6">
    <location>
        <position position="97"/>
    </location>
    <ligand>
        <name>FMN</name>
        <dbReference type="ChEBI" id="CHEBI:58210"/>
    </ligand>
</feature>
<proteinExistence type="inferred from homology"/>
<dbReference type="PANTHER" id="PTHR30011:SF16">
    <property type="entry name" value="C2H2 FINGER DOMAIN TRANSCRIPTION FACTOR (EUROFUNG)-RELATED"/>
    <property type="match status" value="1"/>
</dbReference>
<feature type="domain" description="Luciferase-like" evidence="7">
    <location>
        <begin position="35"/>
        <end position="386"/>
    </location>
</feature>
<dbReference type="HOGENOM" id="CLU_022256_1_2_9"/>
<evidence type="ECO:0000256" key="6">
    <source>
        <dbReference type="PIRSR" id="PIRSR000337-1"/>
    </source>
</evidence>
<accession>F8FGE6</accession>
<gene>
    <name evidence="8" type="ordered locus">KNP414_06082</name>
</gene>
<comment type="similarity">
    <text evidence="5">Belongs to the NtaA/SnaA/DszA monooxygenase family.</text>
</comment>
<dbReference type="Proteomes" id="UP000006620">
    <property type="component" value="Chromosome"/>
</dbReference>
<feature type="binding site" evidence="6">
    <location>
        <position position="147"/>
    </location>
    <ligand>
        <name>FMN</name>
        <dbReference type="ChEBI" id="CHEBI:58210"/>
    </ligand>
</feature>
<feature type="binding site" evidence="6">
    <location>
        <position position="59"/>
    </location>
    <ligand>
        <name>FMN</name>
        <dbReference type="ChEBI" id="CHEBI:58210"/>
    </ligand>
</feature>
<dbReference type="CDD" id="cd01095">
    <property type="entry name" value="Nitrilotriacetate_monoxgenase"/>
    <property type="match status" value="1"/>
</dbReference>
<evidence type="ECO:0000256" key="5">
    <source>
        <dbReference type="ARBA" id="ARBA00033748"/>
    </source>
</evidence>
<evidence type="ECO:0000313" key="8">
    <source>
        <dbReference type="EMBL" id="AEI44606.1"/>
    </source>
</evidence>
<dbReference type="GO" id="GO:0016705">
    <property type="term" value="F:oxidoreductase activity, acting on paired donors, with incorporation or reduction of molecular oxygen"/>
    <property type="evidence" value="ECO:0007669"/>
    <property type="project" value="InterPro"/>
</dbReference>
<evidence type="ECO:0000259" key="7">
    <source>
        <dbReference type="Pfam" id="PF00296"/>
    </source>
</evidence>
<evidence type="ECO:0000256" key="4">
    <source>
        <dbReference type="ARBA" id="ARBA00023033"/>
    </source>
</evidence>
<keyword evidence="1 6" id="KW-0285">Flavoprotein</keyword>
<feature type="binding site" evidence="6">
    <location>
        <position position="151"/>
    </location>
    <ligand>
        <name>FMN</name>
        <dbReference type="ChEBI" id="CHEBI:58210"/>
    </ligand>
</feature>
<evidence type="ECO:0000313" key="9">
    <source>
        <dbReference type="Proteomes" id="UP000006620"/>
    </source>
</evidence>
<dbReference type="RefSeq" id="WP_013919750.1">
    <property type="nucleotide sequence ID" value="NC_015690.1"/>
</dbReference>
<dbReference type="InterPro" id="IPR011251">
    <property type="entry name" value="Luciferase-like_dom"/>
</dbReference>
<dbReference type="InterPro" id="IPR036661">
    <property type="entry name" value="Luciferase-like_sf"/>
</dbReference>
<evidence type="ECO:0000256" key="3">
    <source>
        <dbReference type="ARBA" id="ARBA00023002"/>
    </source>
</evidence>
<dbReference type="PIRSF" id="PIRSF000337">
    <property type="entry name" value="NTA_MOA"/>
    <property type="match status" value="1"/>
</dbReference>
<protein>
    <submittedName>
        <fullName evidence="8">FMNH2-dependent monooxygenase</fullName>
    </submittedName>
</protein>
<evidence type="ECO:0000256" key="1">
    <source>
        <dbReference type="ARBA" id="ARBA00022630"/>
    </source>
</evidence>
<dbReference type="Gene3D" id="3.20.20.30">
    <property type="entry name" value="Luciferase-like domain"/>
    <property type="match status" value="1"/>
</dbReference>
<dbReference type="GO" id="GO:0004497">
    <property type="term" value="F:monooxygenase activity"/>
    <property type="evidence" value="ECO:0007669"/>
    <property type="project" value="UniProtKB-KW"/>
</dbReference>
<reference evidence="9" key="1">
    <citation type="submission" date="2011-06" db="EMBL/GenBank/DDBJ databases">
        <title>Complete genome sequence of Paenibacillus mucilaginosus KNP414.</title>
        <authorList>
            <person name="Wang J."/>
            <person name="Hu S."/>
            <person name="Hu X."/>
            <person name="Zhang B."/>
            <person name="Dong D."/>
            <person name="Zhang S."/>
            <person name="Zhao K."/>
            <person name="Wu D."/>
        </authorList>
    </citation>
    <scope>NUCLEOTIDE SEQUENCE [LARGE SCALE GENOMIC DNA]</scope>
    <source>
        <strain evidence="9">KNP414</strain>
    </source>
</reference>
<keyword evidence="4 8" id="KW-0503">Monooxygenase</keyword>
<dbReference type="NCBIfam" id="TIGR03860">
    <property type="entry name" value="FMN_nitrolo"/>
    <property type="match status" value="1"/>
</dbReference>
<name>F8FGE6_PAEMK</name>
<dbReference type="PANTHER" id="PTHR30011">
    <property type="entry name" value="ALKANESULFONATE MONOOXYGENASE-RELATED"/>
    <property type="match status" value="1"/>
</dbReference>
<dbReference type="EMBL" id="CP002869">
    <property type="protein sequence ID" value="AEI44606.1"/>
    <property type="molecule type" value="Genomic_DNA"/>
</dbReference>
<dbReference type="SUPFAM" id="SSF51679">
    <property type="entry name" value="Bacterial luciferase-like"/>
    <property type="match status" value="1"/>
</dbReference>
<feature type="binding site" evidence="6">
    <location>
        <position position="222"/>
    </location>
    <ligand>
        <name>FMN</name>
        <dbReference type="ChEBI" id="CHEBI:58210"/>
    </ligand>
</feature>
<dbReference type="PATRIC" id="fig|1036673.3.peg.5654"/>
<keyword evidence="3" id="KW-0560">Oxidoreductase</keyword>
<dbReference type="InterPro" id="IPR051260">
    <property type="entry name" value="Diverse_substr_monoxygenases"/>
</dbReference>
<organism evidence="8 9">
    <name type="scientific">Paenibacillus mucilaginosus (strain KNP414)</name>
    <dbReference type="NCBI Taxonomy" id="1036673"/>
    <lineage>
        <taxon>Bacteria</taxon>
        <taxon>Bacillati</taxon>
        <taxon>Bacillota</taxon>
        <taxon>Bacilli</taxon>
        <taxon>Bacillales</taxon>
        <taxon>Paenibacillaceae</taxon>
        <taxon>Paenibacillus</taxon>
    </lineage>
</organism>